<dbReference type="GO" id="GO:0009379">
    <property type="term" value="C:Holliday junction helicase complex"/>
    <property type="evidence" value="ECO:0007669"/>
    <property type="project" value="InterPro"/>
</dbReference>
<keyword evidence="3 6" id="KW-0238">DNA-binding</keyword>
<dbReference type="RefSeq" id="WP_114297229.1">
    <property type="nucleotide sequence ID" value="NZ_QPJT01000007.1"/>
</dbReference>
<organism evidence="8 9">
    <name type="scientific">Anaerobacterium chartisolvens</name>
    <dbReference type="NCBI Taxonomy" id="1297424"/>
    <lineage>
        <taxon>Bacteria</taxon>
        <taxon>Bacillati</taxon>
        <taxon>Bacillota</taxon>
        <taxon>Clostridia</taxon>
        <taxon>Eubacteriales</taxon>
        <taxon>Oscillospiraceae</taxon>
        <taxon>Anaerobacterium</taxon>
    </lineage>
</organism>
<dbReference type="SMART" id="SM00278">
    <property type="entry name" value="HhH1"/>
    <property type="match status" value="2"/>
</dbReference>
<comment type="caution">
    <text evidence="8">The sequence shown here is derived from an EMBL/GenBank/DDBJ whole genome shotgun (WGS) entry which is preliminary data.</text>
</comment>
<keyword evidence="1 6" id="KW-0963">Cytoplasm</keyword>
<feature type="region of interest" description="Domain III" evidence="6">
    <location>
        <begin position="158"/>
        <end position="201"/>
    </location>
</feature>
<evidence type="ECO:0000256" key="4">
    <source>
        <dbReference type="ARBA" id="ARBA00023172"/>
    </source>
</evidence>
<feature type="region of interest" description="Domain I" evidence="6">
    <location>
        <begin position="1"/>
        <end position="64"/>
    </location>
</feature>
<comment type="subcellular location">
    <subcellularLocation>
        <location evidence="6">Cytoplasm</location>
    </subcellularLocation>
</comment>
<evidence type="ECO:0000256" key="6">
    <source>
        <dbReference type="HAMAP-Rule" id="MF_00031"/>
    </source>
</evidence>
<dbReference type="GO" id="GO:0048476">
    <property type="term" value="C:Holliday junction resolvase complex"/>
    <property type="evidence" value="ECO:0007669"/>
    <property type="project" value="UniProtKB-UniRule"/>
</dbReference>
<comment type="caution">
    <text evidence="6">Lacks conserved residue(s) required for the propagation of feature annotation.</text>
</comment>
<dbReference type="InterPro" id="IPR010994">
    <property type="entry name" value="RuvA_2-like"/>
</dbReference>
<dbReference type="AlphaFoldDB" id="A0A369BAF7"/>
<dbReference type="GO" id="GO:0009378">
    <property type="term" value="F:four-way junction helicase activity"/>
    <property type="evidence" value="ECO:0007669"/>
    <property type="project" value="InterPro"/>
</dbReference>
<dbReference type="GO" id="GO:0005737">
    <property type="term" value="C:cytoplasm"/>
    <property type="evidence" value="ECO:0007669"/>
    <property type="project" value="UniProtKB-SubCell"/>
</dbReference>
<comment type="subunit">
    <text evidence="6">Homotetramer. Forms an RuvA(8)-RuvB(12)-Holliday junction (HJ) complex. HJ DNA is sandwiched between 2 RuvA tetramers; dsDNA enters through RuvA and exits via RuvB. An RuvB hexamer assembles on each DNA strand where it exits the tetramer. Each RuvB hexamer is contacted by two RuvA subunits (via domain III) on 2 adjacent RuvB subunits; this complex drives branch migration. In the full resolvosome a probable DNA-RuvA(4)-RuvB(12)-RuvC(2) complex forms which resolves the HJ.</text>
</comment>
<keyword evidence="8" id="KW-0347">Helicase</keyword>
<protein>
    <recommendedName>
        <fullName evidence="6">Holliday junction branch migration complex subunit RuvA</fullName>
    </recommendedName>
</protein>
<sequence length="201" mass="21519">MFAYIKGTLEYKGNDYIVVEASGVGYKIFTAISTIESAGGIGTSVKLHTHLYVREDIMNIYGFATQEEMGMFELLISVSGVGPKAAISVISSVPPSKFGLAVITDDAKTLTRAPGIGNKMAQRIILELKDKMKKQQLDAVNNAGEQSAEADRQRTGAAEAISALIVLGYTPLEASRAVSAVYSEGMELELIVKNALKGLIR</sequence>
<keyword evidence="8" id="KW-0547">Nucleotide-binding</keyword>
<dbReference type="GO" id="GO:0006310">
    <property type="term" value="P:DNA recombination"/>
    <property type="evidence" value="ECO:0007669"/>
    <property type="project" value="UniProtKB-UniRule"/>
</dbReference>
<dbReference type="InterPro" id="IPR003583">
    <property type="entry name" value="Hlx-hairpin-Hlx_DNA-bd_motif"/>
</dbReference>
<dbReference type="GO" id="GO:0000400">
    <property type="term" value="F:four-way junction DNA binding"/>
    <property type="evidence" value="ECO:0007669"/>
    <property type="project" value="UniProtKB-UniRule"/>
</dbReference>
<dbReference type="InterPro" id="IPR011114">
    <property type="entry name" value="RuvA_C"/>
</dbReference>
<evidence type="ECO:0000256" key="1">
    <source>
        <dbReference type="ARBA" id="ARBA00022490"/>
    </source>
</evidence>
<dbReference type="CDD" id="cd14332">
    <property type="entry name" value="UBA_RuvA_C"/>
    <property type="match status" value="1"/>
</dbReference>
<evidence type="ECO:0000256" key="5">
    <source>
        <dbReference type="ARBA" id="ARBA00023204"/>
    </source>
</evidence>
<feature type="domain" description="Helix-hairpin-helix DNA-binding motif class 1" evidence="7">
    <location>
        <begin position="108"/>
        <end position="127"/>
    </location>
</feature>
<dbReference type="Proteomes" id="UP000253034">
    <property type="component" value="Unassembled WGS sequence"/>
</dbReference>
<dbReference type="Gene3D" id="1.10.150.20">
    <property type="entry name" value="5' to 3' exonuclease, C-terminal subdomain"/>
    <property type="match status" value="1"/>
</dbReference>
<dbReference type="EMBL" id="QPJT01000007">
    <property type="protein sequence ID" value="RCX17507.1"/>
    <property type="molecule type" value="Genomic_DNA"/>
</dbReference>
<evidence type="ECO:0000313" key="9">
    <source>
        <dbReference type="Proteomes" id="UP000253034"/>
    </source>
</evidence>
<dbReference type="GO" id="GO:0006281">
    <property type="term" value="P:DNA repair"/>
    <property type="evidence" value="ECO:0007669"/>
    <property type="project" value="UniProtKB-UniRule"/>
</dbReference>
<evidence type="ECO:0000256" key="2">
    <source>
        <dbReference type="ARBA" id="ARBA00022763"/>
    </source>
</evidence>
<dbReference type="InterPro" id="IPR036267">
    <property type="entry name" value="RuvA_C_sf"/>
</dbReference>
<name>A0A369BAF7_9FIRM</name>
<gene>
    <name evidence="6" type="primary">ruvA</name>
    <name evidence="8" type="ORF">DFR58_10752</name>
</gene>
<dbReference type="GO" id="GO:0005524">
    <property type="term" value="F:ATP binding"/>
    <property type="evidence" value="ECO:0007669"/>
    <property type="project" value="InterPro"/>
</dbReference>
<dbReference type="Pfam" id="PF14520">
    <property type="entry name" value="HHH_5"/>
    <property type="match status" value="1"/>
</dbReference>
<dbReference type="Pfam" id="PF07499">
    <property type="entry name" value="RuvA_C"/>
    <property type="match status" value="1"/>
</dbReference>
<dbReference type="SUPFAM" id="SSF46929">
    <property type="entry name" value="DNA helicase RuvA subunit, C-terminal domain"/>
    <property type="match status" value="1"/>
</dbReference>
<reference evidence="8 9" key="1">
    <citation type="submission" date="2018-07" db="EMBL/GenBank/DDBJ databases">
        <title>Genomic Encyclopedia of Type Strains, Phase IV (KMG-IV): sequencing the most valuable type-strain genomes for metagenomic binning, comparative biology and taxonomic classification.</title>
        <authorList>
            <person name="Goeker M."/>
        </authorList>
    </citation>
    <scope>NUCLEOTIDE SEQUENCE [LARGE SCALE GENOMIC DNA]</scope>
    <source>
        <strain evidence="8 9">DSM 27016</strain>
    </source>
</reference>
<dbReference type="SUPFAM" id="SSF47781">
    <property type="entry name" value="RuvA domain 2-like"/>
    <property type="match status" value="1"/>
</dbReference>
<feature type="domain" description="Helix-hairpin-helix DNA-binding motif class 1" evidence="7">
    <location>
        <begin position="73"/>
        <end position="92"/>
    </location>
</feature>
<dbReference type="SUPFAM" id="SSF50249">
    <property type="entry name" value="Nucleic acid-binding proteins"/>
    <property type="match status" value="1"/>
</dbReference>
<dbReference type="HAMAP" id="MF_00031">
    <property type="entry name" value="DNA_HJ_migration_RuvA"/>
    <property type="match status" value="1"/>
</dbReference>
<comment type="function">
    <text evidence="6">The RuvA-RuvB-RuvC complex processes Holliday junction (HJ) DNA during genetic recombination and DNA repair, while the RuvA-RuvB complex plays an important role in the rescue of blocked DNA replication forks via replication fork reversal (RFR). RuvA specifically binds to HJ cruciform DNA, conferring on it an open structure. The RuvB hexamer acts as an ATP-dependent pump, pulling dsDNA into and through the RuvAB complex. HJ branch migration allows RuvC to scan DNA until it finds its consensus sequence, where it cleaves and resolves the cruciform DNA.</text>
</comment>
<dbReference type="InterPro" id="IPR012340">
    <property type="entry name" value="NA-bd_OB-fold"/>
</dbReference>
<keyword evidence="2 6" id="KW-0227">DNA damage</keyword>
<dbReference type="Pfam" id="PF01330">
    <property type="entry name" value="RuvA_N"/>
    <property type="match status" value="1"/>
</dbReference>
<dbReference type="Gene3D" id="1.10.8.10">
    <property type="entry name" value="DNA helicase RuvA subunit, C-terminal domain"/>
    <property type="match status" value="1"/>
</dbReference>
<keyword evidence="8" id="KW-0067">ATP-binding</keyword>
<comment type="domain">
    <text evidence="6">Has three domains with a flexible linker between the domains II and III and assumes an 'L' shape. Domain III is highly mobile and contacts RuvB.</text>
</comment>
<keyword evidence="9" id="KW-1185">Reference proteome</keyword>
<accession>A0A369BAF7</accession>
<dbReference type="OrthoDB" id="5293449at2"/>
<evidence type="ECO:0000313" key="8">
    <source>
        <dbReference type="EMBL" id="RCX17507.1"/>
    </source>
</evidence>
<dbReference type="Gene3D" id="2.40.50.140">
    <property type="entry name" value="Nucleic acid-binding proteins"/>
    <property type="match status" value="1"/>
</dbReference>
<comment type="similarity">
    <text evidence="6">Belongs to the RuvA family.</text>
</comment>
<dbReference type="InterPro" id="IPR000085">
    <property type="entry name" value="RuvA"/>
</dbReference>
<evidence type="ECO:0000256" key="3">
    <source>
        <dbReference type="ARBA" id="ARBA00023125"/>
    </source>
</evidence>
<proteinExistence type="inferred from homology"/>
<dbReference type="NCBIfam" id="TIGR00084">
    <property type="entry name" value="ruvA"/>
    <property type="match status" value="1"/>
</dbReference>
<dbReference type="InterPro" id="IPR013849">
    <property type="entry name" value="DNA_helicase_Holl-junc_RuvA_I"/>
</dbReference>
<keyword evidence="4 6" id="KW-0233">DNA recombination</keyword>
<keyword evidence="5 6" id="KW-0234">DNA repair</keyword>
<evidence type="ECO:0000259" key="7">
    <source>
        <dbReference type="SMART" id="SM00278"/>
    </source>
</evidence>
<keyword evidence="8" id="KW-0378">Hydrolase</keyword>